<protein>
    <submittedName>
        <fullName evidence="2">Uncharacterized protein</fullName>
    </submittedName>
</protein>
<gene>
    <name evidence="2" type="ORF">Q2T42_27555</name>
</gene>
<evidence type="ECO:0000256" key="1">
    <source>
        <dbReference type="SAM" id="MobiDB-lite"/>
    </source>
</evidence>
<proteinExistence type="predicted"/>
<sequence length="61" mass="6542">MGVPRGNEGGSGHPSAECQEGTGEEQDARPTDEDESVAFEPVIESVKDSSLRRATYCDGHY</sequence>
<name>A0AA96X3N9_LEPBY</name>
<feature type="region of interest" description="Disordered" evidence="1">
    <location>
        <begin position="1"/>
        <end position="44"/>
    </location>
</feature>
<dbReference type="EMBL" id="CP130144">
    <property type="protein sequence ID" value="WNZ49279.1"/>
    <property type="molecule type" value="Genomic_DNA"/>
</dbReference>
<dbReference type="RefSeq" id="WP_316429105.1">
    <property type="nucleotide sequence ID" value="NZ_CP130144.1"/>
</dbReference>
<reference evidence="2" key="1">
    <citation type="journal article" date="2023" name="Plants (Basel)">
        <title>Genomic Analysis of Leptolyngbya boryana CZ1 Reveals Efficient Carbon Fixation Modules.</title>
        <authorList>
            <person name="Bai X."/>
            <person name="Wang H."/>
            <person name="Cheng W."/>
            <person name="Wang J."/>
            <person name="Ma M."/>
            <person name="Hu H."/>
            <person name="Song Z."/>
            <person name="Ma H."/>
            <person name="Fan Y."/>
            <person name="Du C."/>
            <person name="Xu J."/>
        </authorList>
    </citation>
    <scope>NUCLEOTIDE SEQUENCE</scope>
    <source>
        <strain evidence="2">CZ1</strain>
    </source>
</reference>
<dbReference type="AlphaFoldDB" id="A0AA96X3N9"/>
<organism evidence="2">
    <name type="scientific">Leptolyngbya boryana CZ1</name>
    <dbReference type="NCBI Taxonomy" id="3060204"/>
    <lineage>
        <taxon>Bacteria</taxon>
        <taxon>Bacillati</taxon>
        <taxon>Cyanobacteriota</taxon>
        <taxon>Cyanophyceae</taxon>
        <taxon>Leptolyngbyales</taxon>
        <taxon>Leptolyngbyaceae</taxon>
        <taxon>Leptolyngbya group</taxon>
        <taxon>Leptolyngbya</taxon>
    </lineage>
</organism>
<evidence type="ECO:0000313" key="2">
    <source>
        <dbReference type="EMBL" id="WNZ49279.1"/>
    </source>
</evidence>
<reference evidence="2" key="2">
    <citation type="submission" date="2023-07" db="EMBL/GenBank/DDBJ databases">
        <authorList>
            <person name="Bai X.-H."/>
            <person name="Wang H.-H."/>
            <person name="Wang J."/>
            <person name="Ma M.-Y."/>
            <person name="Hu H.-H."/>
            <person name="Song Z.-L."/>
            <person name="Ma H.-G."/>
            <person name="Fan Y."/>
            <person name="Du C.-Y."/>
            <person name="Xu J.-C."/>
        </authorList>
    </citation>
    <scope>NUCLEOTIDE SEQUENCE</scope>
    <source>
        <strain evidence="2">CZ1</strain>
    </source>
</reference>
<accession>A0AA96X3N9</accession>